<keyword evidence="3" id="KW-1185">Reference proteome</keyword>
<accession>A0A2G1DLJ3</accession>
<dbReference type="Proteomes" id="UP000221222">
    <property type="component" value="Unassembled WGS sequence"/>
</dbReference>
<dbReference type="InterPro" id="IPR016181">
    <property type="entry name" value="Acyl_CoA_acyltransferase"/>
</dbReference>
<evidence type="ECO:0000259" key="1">
    <source>
        <dbReference type="PROSITE" id="PS51186"/>
    </source>
</evidence>
<protein>
    <recommendedName>
        <fullName evidence="1">N-acetyltransferase domain-containing protein</fullName>
    </recommendedName>
</protein>
<feature type="domain" description="N-acetyltransferase" evidence="1">
    <location>
        <begin position="20"/>
        <end position="181"/>
    </location>
</feature>
<dbReference type="InterPro" id="IPR000182">
    <property type="entry name" value="GNAT_dom"/>
</dbReference>
<gene>
    <name evidence="2" type="ORF">CPU12_00340</name>
</gene>
<dbReference type="GO" id="GO:0016747">
    <property type="term" value="F:acyltransferase activity, transferring groups other than amino-acyl groups"/>
    <property type="evidence" value="ECO:0007669"/>
    <property type="project" value="InterPro"/>
</dbReference>
<dbReference type="PROSITE" id="PS51186">
    <property type="entry name" value="GNAT"/>
    <property type="match status" value="1"/>
</dbReference>
<dbReference type="EMBL" id="NXFY01000001">
    <property type="protein sequence ID" value="PHO19264.1"/>
    <property type="molecule type" value="Genomic_DNA"/>
</dbReference>
<organism evidence="2 3">
    <name type="scientific">Malaciobacter molluscorum LMG 25693</name>
    <dbReference type="NCBI Taxonomy" id="870501"/>
    <lineage>
        <taxon>Bacteria</taxon>
        <taxon>Pseudomonadati</taxon>
        <taxon>Campylobacterota</taxon>
        <taxon>Epsilonproteobacteria</taxon>
        <taxon>Campylobacterales</taxon>
        <taxon>Arcobacteraceae</taxon>
        <taxon>Malaciobacter</taxon>
    </lineage>
</organism>
<dbReference type="AlphaFoldDB" id="A0A2G1DLJ3"/>
<proteinExistence type="predicted"/>
<dbReference type="PANTHER" id="PTHR43792:SF1">
    <property type="entry name" value="N-ACETYLTRANSFERASE DOMAIN-CONTAINING PROTEIN"/>
    <property type="match status" value="1"/>
</dbReference>
<evidence type="ECO:0000313" key="2">
    <source>
        <dbReference type="EMBL" id="PHO19264.1"/>
    </source>
</evidence>
<dbReference type="SUPFAM" id="SSF55729">
    <property type="entry name" value="Acyl-CoA N-acyltransferases (Nat)"/>
    <property type="match status" value="1"/>
</dbReference>
<reference evidence="2 3" key="1">
    <citation type="submission" date="2017-09" db="EMBL/GenBank/DDBJ databases">
        <title>Arcobacter canalis sp. nov., a new species isolated from a water canal contaminated with urban sewage.</title>
        <authorList>
            <person name="Perez-Cataluna A."/>
            <person name="Salas-Masso N."/>
            <person name="Figueras M.J."/>
        </authorList>
    </citation>
    <scope>NUCLEOTIDE SEQUENCE [LARGE SCALE GENOMIC DNA]</scope>
    <source>
        <strain evidence="2 3">F98-3</strain>
    </source>
</reference>
<dbReference type="PANTHER" id="PTHR43792">
    <property type="entry name" value="GNAT FAMILY, PUTATIVE (AFU_ORTHOLOGUE AFUA_3G00765)-RELATED-RELATED"/>
    <property type="match status" value="1"/>
</dbReference>
<name>A0A2G1DLJ3_9BACT</name>
<comment type="caution">
    <text evidence="2">The sequence shown here is derived from an EMBL/GenBank/DDBJ whole genome shotgun (WGS) entry which is preliminary data.</text>
</comment>
<evidence type="ECO:0000313" key="3">
    <source>
        <dbReference type="Proteomes" id="UP000221222"/>
    </source>
</evidence>
<dbReference type="Gene3D" id="3.40.630.30">
    <property type="match status" value="1"/>
</dbReference>
<dbReference type="Pfam" id="PF13302">
    <property type="entry name" value="Acetyltransf_3"/>
    <property type="match status" value="1"/>
</dbReference>
<sequence>MWNLFHILGNNLTILTTKRLILRTFTKLDIDTLYEDVFKCSDVVKYTFGNENFSYEQTKNFINNNCNFKDKIGLSIIEKKDTNEIIGLGGVLQCEYLDEIDYEIGFILAKRFWKKGFAKEIGQAQIDFIKDKLKAKKALALVDTNNTASIKTIKSLGFNYLKSVKTTDSRKQRDVYILNFQ</sequence>
<dbReference type="InterPro" id="IPR051531">
    <property type="entry name" value="N-acetyltransferase"/>
</dbReference>